<sequence>MDRTSTRSTSWPSQDHPVVMIDVHSMSVRQAPWHLIQVISCTGVDTMRHPIMLLFKSILLLSFVGIIAAKCHVPDLSLIYTVGRWSLNGFSTYDCDTSKTSHSFSHGGFVKKKYCIDVPKDVLPLKSVTYKGHSKVTGYSKAGCTGKALLHGKYHKGSSWWKITDPSYYYLEQNVTSDIKSFRID</sequence>
<keyword evidence="2" id="KW-1185">Reference proteome</keyword>
<organism evidence="1 2">
    <name type="scientific">Hygrophoropsis aurantiaca</name>
    <dbReference type="NCBI Taxonomy" id="72124"/>
    <lineage>
        <taxon>Eukaryota</taxon>
        <taxon>Fungi</taxon>
        <taxon>Dikarya</taxon>
        <taxon>Basidiomycota</taxon>
        <taxon>Agaricomycotina</taxon>
        <taxon>Agaricomycetes</taxon>
        <taxon>Agaricomycetidae</taxon>
        <taxon>Boletales</taxon>
        <taxon>Coniophorineae</taxon>
        <taxon>Hygrophoropsidaceae</taxon>
        <taxon>Hygrophoropsis</taxon>
    </lineage>
</organism>
<accession>A0ACB8A699</accession>
<evidence type="ECO:0000313" key="1">
    <source>
        <dbReference type="EMBL" id="KAH7908188.1"/>
    </source>
</evidence>
<gene>
    <name evidence="1" type="ORF">BJ138DRAFT_390284</name>
</gene>
<dbReference type="EMBL" id="MU267839">
    <property type="protein sequence ID" value="KAH7908188.1"/>
    <property type="molecule type" value="Genomic_DNA"/>
</dbReference>
<comment type="caution">
    <text evidence="1">The sequence shown here is derived from an EMBL/GenBank/DDBJ whole genome shotgun (WGS) entry which is preliminary data.</text>
</comment>
<proteinExistence type="predicted"/>
<evidence type="ECO:0000313" key="2">
    <source>
        <dbReference type="Proteomes" id="UP000790377"/>
    </source>
</evidence>
<protein>
    <submittedName>
        <fullName evidence="1">Uncharacterized protein</fullName>
    </submittedName>
</protein>
<name>A0ACB8A699_9AGAM</name>
<reference evidence="1" key="1">
    <citation type="journal article" date="2021" name="New Phytol.">
        <title>Evolutionary innovations through gain and loss of genes in the ectomycorrhizal Boletales.</title>
        <authorList>
            <person name="Wu G."/>
            <person name="Miyauchi S."/>
            <person name="Morin E."/>
            <person name="Kuo A."/>
            <person name="Drula E."/>
            <person name="Varga T."/>
            <person name="Kohler A."/>
            <person name="Feng B."/>
            <person name="Cao Y."/>
            <person name="Lipzen A."/>
            <person name="Daum C."/>
            <person name="Hundley H."/>
            <person name="Pangilinan J."/>
            <person name="Johnson J."/>
            <person name="Barry K."/>
            <person name="LaButti K."/>
            <person name="Ng V."/>
            <person name="Ahrendt S."/>
            <person name="Min B."/>
            <person name="Choi I.G."/>
            <person name="Park H."/>
            <person name="Plett J.M."/>
            <person name="Magnuson J."/>
            <person name="Spatafora J.W."/>
            <person name="Nagy L.G."/>
            <person name="Henrissat B."/>
            <person name="Grigoriev I.V."/>
            <person name="Yang Z.L."/>
            <person name="Xu J."/>
            <person name="Martin F.M."/>
        </authorList>
    </citation>
    <scope>NUCLEOTIDE SEQUENCE</scope>
    <source>
        <strain evidence="1">ATCC 28755</strain>
    </source>
</reference>
<dbReference type="Proteomes" id="UP000790377">
    <property type="component" value="Unassembled WGS sequence"/>
</dbReference>